<keyword evidence="1 2" id="KW-0732">Signal</keyword>
<dbReference type="WBParaSite" id="SSTP_0000046700.1">
    <property type="protein sequence ID" value="SSTP_0000046700.1"/>
    <property type="gene ID" value="SSTP_0000046700"/>
</dbReference>
<organism evidence="4">
    <name type="scientific">Strongyloides stercoralis</name>
    <name type="common">Threadworm</name>
    <dbReference type="NCBI Taxonomy" id="6248"/>
    <lineage>
        <taxon>Eukaryota</taxon>
        <taxon>Metazoa</taxon>
        <taxon>Ecdysozoa</taxon>
        <taxon>Nematoda</taxon>
        <taxon>Chromadorea</taxon>
        <taxon>Rhabditida</taxon>
        <taxon>Tylenchina</taxon>
        <taxon>Panagrolaimomorpha</taxon>
        <taxon>Strongyloidoidea</taxon>
        <taxon>Strongyloididae</taxon>
        <taxon>Strongyloides</taxon>
    </lineage>
</organism>
<dbReference type="PANTHER" id="PTHR22907:SF59">
    <property type="entry name" value="CUTICLIN-LIKE PROTEIN 19"/>
    <property type="match status" value="1"/>
</dbReference>
<sequence length="237" mass="27488">MKFLNVISFIFLFFFIKSSFTDYTKLINSDINVILEPLKYNLPKNITASDVDCNFTVHKESCKNPPMTKYDTISWHTTVCLKWKCNNSKLVIKVNKCWAGSQNNPIFIIGPDGCTVEGSMMKSPLYNLMTLREAQSYGRLSVRVYGKNYIHLGCSITFCHICDEICLVKNQPICDDQITDKESKSKKIWTILPFILDYCDPVKDEHFLEFLTSSTSKKMQYSIYLMSIIYIINNKYF</sequence>
<dbReference type="WBParaSite" id="TCONS_00006593.p1">
    <property type="protein sequence ID" value="TCONS_00006593.p1"/>
    <property type="gene ID" value="XLOC_004729"/>
</dbReference>
<name>A0A0K0DTA5_STRER</name>
<keyword evidence="3" id="KW-1185">Reference proteome</keyword>
<accession>A0A0K0DTA5</accession>
<dbReference type="PANTHER" id="PTHR22907">
    <property type="entry name" value="GH04558P"/>
    <property type="match status" value="1"/>
</dbReference>
<evidence type="ECO:0000313" key="3">
    <source>
        <dbReference type="Proteomes" id="UP000035681"/>
    </source>
</evidence>
<evidence type="ECO:0000256" key="1">
    <source>
        <dbReference type="ARBA" id="ARBA00022729"/>
    </source>
</evidence>
<dbReference type="AlphaFoldDB" id="A0A0K0DTA5"/>
<feature type="signal peptide" evidence="2">
    <location>
        <begin position="1"/>
        <end position="21"/>
    </location>
</feature>
<evidence type="ECO:0000256" key="2">
    <source>
        <dbReference type="SAM" id="SignalP"/>
    </source>
</evidence>
<dbReference type="STRING" id="6248.A0A0K0DTA5"/>
<proteinExistence type="predicted"/>
<feature type="chain" id="PRO_5005327154" evidence="2">
    <location>
        <begin position="22"/>
        <end position="237"/>
    </location>
</feature>
<dbReference type="InterPro" id="IPR051962">
    <property type="entry name" value="Cuticlin"/>
</dbReference>
<evidence type="ECO:0000313" key="5">
    <source>
        <dbReference type="WBParaSite" id="TCONS_00006593.p1"/>
    </source>
</evidence>
<evidence type="ECO:0000313" key="4">
    <source>
        <dbReference type="WBParaSite" id="SSTP_0000046700.1"/>
    </source>
</evidence>
<reference evidence="4" key="1">
    <citation type="submission" date="2015-08" db="UniProtKB">
        <authorList>
            <consortium name="WormBaseParasite"/>
        </authorList>
    </citation>
    <scope>IDENTIFICATION</scope>
</reference>
<protein>
    <submittedName>
        <fullName evidence="4 5">ZP domain-containing protein</fullName>
    </submittedName>
</protein>
<dbReference type="Proteomes" id="UP000035681">
    <property type="component" value="Unplaced"/>
</dbReference>